<keyword evidence="1 3" id="KW-0328">Glycosyltransferase</keyword>
<dbReference type="InterPro" id="IPR002516">
    <property type="entry name" value="Glyco_trans_11"/>
</dbReference>
<keyword evidence="5" id="KW-1185">Reference proteome</keyword>
<sequence length="105" mass="12099">MNAFRRNFSRVHFVVCSDDISWCRENLSRQKNLSFSEGKSYRVDLAILSLCNHTLTTVGTFGWWAGWLAGGVTTYYRNFAPKSAIAYKGLNIADHFWPNWIPMTD</sequence>
<dbReference type="GO" id="GO:0008107">
    <property type="term" value="F:galactoside 2-alpha-L-fucosyltransferase activity"/>
    <property type="evidence" value="ECO:0007669"/>
    <property type="project" value="InterPro"/>
</dbReference>
<name>A0AAD9KGS1_RIDPI</name>
<evidence type="ECO:0000256" key="3">
    <source>
        <dbReference type="RuleBase" id="RU363129"/>
    </source>
</evidence>
<evidence type="ECO:0000256" key="1">
    <source>
        <dbReference type="ARBA" id="ARBA00022676"/>
    </source>
</evidence>
<dbReference type="Pfam" id="PF01531">
    <property type="entry name" value="Glyco_transf_11"/>
    <property type="match status" value="1"/>
</dbReference>
<dbReference type="PANTHER" id="PTHR11927:SF9">
    <property type="entry name" value="L-FUCOSYLTRANSFERASE"/>
    <property type="match status" value="1"/>
</dbReference>
<protein>
    <recommendedName>
        <fullName evidence="3">L-Fucosyltransferase</fullName>
        <ecNumber evidence="3">2.4.1.-</ecNumber>
    </recommendedName>
</protein>
<evidence type="ECO:0000313" key="5">
    <source>
        <dbReference type="Proteomes" id="UP001209878"/>
    </source>
</evidence>
<evidence type="ECO:0000256" key="2">
    <source>
        <dbReference type="ARBA" id="ARBA00022679"/>
    </source>
</evidence>
<keyword evidence="3" id="KW-0812">Transmembrane</keyword>
<comment type="pathway">
    <text evidence="3">Protein modification; protein glycosylation.</text>
</comment>
<comment type="caution">
    <text evidence="4">The sequence shown here is derived from an EMBL/GenBank/DDBJ whole genome shotgun (WGS) entry which is preliminary data.</text>
</comment>
<organism evidence="4 5">
    <name type="scientific">Ridgeia piscesae</name>
    <name type="common">Tubeworm</name>
    <dbReference type="NCBI Taxonomy" id="27915"/>
    <lineage>
        <taxon>Eukaryota</taxon>
        <taxon>Metazoa</taxon>
        <taxon>Spiralia</taxon>
        <taxon>Lophotrochozoa</taxon>
        <taxon>Annelida</taxon>
        <taxon>Polychaeta</taxon>
        <taxon>Sedentaria</taxon>
        <taxon>Canalipalpata</taxon>
        <taxon>Sabellida</taxon>
        <taxon>Siboglinidae</taxon>
        <taxon>Ridgeia</taxon>
    </lineage>
</organism>
<dbReference type="GO" id="GO:0005975">
    <property type="term" value="P:carbohydrate metabolic process"/>
    <property type="evidence" value="ECO:0007669"/>
    <property type="project" value="InterPro"/>
</dbReference>
<keyword evidence="3" id="KW-0333">Golgi apparatus</keyword>
<evidence type="ECO:0000313" key="4">
    <source>
        <dbReference type="EMBL" id="KAK2170852.1"/>
    </source>
</evidence>
<keyword evidence="2 3" id="KW-0808">Transferase</keyword>
<gene>
    <name evidence="4" type="ORF">NP493_1130g00052</name>
</gene>
<proteinExistence type="inferred from homology"/>
<comment type="subcellular location">
    <subcellularLocation>
        <location evidence="3">Golgi apparatus</location>
        <location evidence="3">Golgi stack membrane</location>
        <topology evidence="3">Single-pass type II membrane protein</topology>
    </subcellularLocation>
</comment>
<comment type="similarity">
    <text evidence="3">Belongs to the glycosyltransferase 11 family.</text>
</comment>
<dbReference type="AlphaFoldDB" id="A0AAD9KGS1"/>
<dbReference type="EMBL" id="JAODUO010001130">
    <property type="protein sequence ID" value="KAK2170852.1"/>
    <property type="molecule type" value="Genomic_DNA"/>
</dbReference>
<accession>A0AAD9KGS1</accession>
<dbReference type="Proteomes" id="UP001209878">
    <property type="component" value="Unassembled WGS sequence"/>
</dbReference>
<keyword evidence="3" id="KW-0325">Glycoprotein</keyword>
<keyword evidence="3" id="KW-0735">Signal-anchor</keyword>
<dbReference type="EC" id="2.4.1.-" evidence="3"/>
<dbReference type="GO" id="GO:0032580">
    <property type="term" value="C:Golgi cisterna membrane"/>
    <property type="evidence" value="ECO:0007669"/>
    <property type="project" value="UniProtKB-SubCell"/>
</dbReference>
<reference evidence="4" key="1">
    <citation type="journal article" date="2023" name="Mol. Biol. Evol.">
        <title>Third-Generation Sequencing Reveals the Adaptive Role of the Epigenome in Three Deep-Sea Polychaetes.</title>
        <authorList>
            <person name="Perez M."/>
            <person name="Aroh O."/>
            <person name="Sun Y."/>
            <person name="Lan Y."/>
            <person name="Juniper S.K."/>
            <person name="Young C.R."/>
            <person name="Angers B."/>
            <person name="Qian P.Y."/>
        </authorList>
    </citation>
    <scope>NUCLEOTIDE SEQUENCE</scope>
    <source>
        <strain evidence="4">R07B-5</strain>
    </source>
</reference>
<dbReference type="PANTHER" id="PTHR11927">
    <property type="entry name" value="GALACTOSIDE 2-L-FUCOSYLTRANSFERASE"/>
    <property type="match status" value="1"/>
</dbReference>